<gene>
    <name evidence="1" type="ORF">MU1_20900</name>
</gene>
<comment type="caution">
    <text evidence="1">The sequence shown here is derived from an EMBL/GenBank/DDBJ whole genome shotgun (WGS) entry which is preliminary data.</text>
</comment>
<dbReference type="Proteomes" id="UP001157114">
    <property type="component" value="Unassembled WGS sequence"/>
</dbReference>
<evidence type="ECO:0000313" key="2">
    <source>
        <dbReference type="Proteomes" id="UP001157114"/>
    </source>
</evidence>
<organism evidence="1 2">
    <name type="scientific">Paenibacillus glycanilyticus</name>
    <dbReference type="NCBI Taxonomy" id="126569"/>
    <lineage>
        <taxon>Bacteria</taxon>
        <taxon>Bacillati</taxon>
        <taxon>Bacillota</taxon>
        <taxon>Bacilli</taxon>
        <taxon>Bacillales</taxon>
        <taxon>Paenibacillaceae</taxon>
        <taxon>Paenibacillus</taxon>
    </lineage>
</organism>
<sequence>MLLRPAVVCRKFRIKPIVYRIFPADKGGRFAPQEHTLHPYLAITTFSMQKAARKDGFVWWVGPGEVLAIVAARLS</sequence>
<dbReference type="EMBL" id="BSSQ01000008">
    <property type="protein sequence ID" value="GLX67745.1"/>
    <property type="molecule type" value="Genomic_DNA"/>
</dbReference>
<reference evidence="1 2" key="1">
    <citation type="submission" date="2023-03" db="EMBL/GenBank/DDBJ databases">
        <title>Draft genome sequence of the bacteria which degrade cell wall of Tricholomamatutake.</title>
        <authorList>
            <person name="Konishi Y."/>
            <person name="Fukuta Y."/>
            <person name="Shirasaka N."/>
        </authorList>
    </citation>
    <scope>NUCLEOTIDE SEQUENCE [LARGE SCALE GENOMIC DNA]</scope>
    <source>
        <strain evidence="2">mu1</strain>
    </source>
</reference>
<evidence type="ECO:0000313" key="1">
    <source>
        <dbReference type="EMBL" id="GLX67745.1"/>
    </source>
</evidence>
<accession>A0ABQ6GBW4</accession>
<keyword evidence="2" id="KW-1185">Reference proteome</keyword>
<name>A0ABQ6GBW4_9BACL</name>
<protein>
    <submittedName>
        <fullName evidence="1">Uncharacterized protein</fullName>
    </submittedName>
</protein>
<proteinExistence type="predicted"/>